<proteinExistence type="predicted"/>
<dbReference type="PANTHER" id="PTHR21301">
    <property type="entry name" value="REVERSE TRANSCRIPTASE"/>
    <property type="match status" value="1"/>
</dbReference>
<accession>A0A803K9Q2</accession>
<sequence>MQNAAIRLFKNAIESDMKASVPGTRKRRKNLTYAEKLAIDTLCNDTTLIIRPADKGGGIVLLNYDDYKNEVLSQLSDGKVYKKLLGDPVWGFKSQVDKLLKEAVNNDWITQTLFEYLTQPHPICPVLYSLPKIHKSLTAPPGRPIVSARDSLLHPLGIFLDHILQPVVQSTFSYLRDTPHFLECIQKVVFPKNTEVVLATIDVVSLYTSIPHIEGLAAVQLSLEEYNDYEGPPVEFILNLLELCLKLNYFRFETQFYQQLTGTAMGASMAPAYANLFMHQFENKYILPKYGHKMLLYKRFIDDICIFWVGDEVEFLTMVQELNLCSDEIKFTASCGREVQFLDLQLTTNDNRIDFALYRKITDRNSLLHATSAHAPALKRSLPVSQFCRVLRNNSDAGKCEQQLLEMKTRFLQRGYDESVLRLALAKAKEVVNGKRKRDNNQSVNLVFSTSYNEVTHNLGKIIRANWAIIRADDTLGRLCPNPPTIGYRRGKNLRDLLVVSDPVKCYLPKKGSPTWLPNGKQGCFRCPSCMSCRFMTPGGSFSHPHTGQRYKIRHHITCTTTHVIYLVTCPCGLSYVGKTDLMLRLRMDAHRSAINVAYRDNKSIKPVAKHFLEFGHRLPTFRYIAIDHVPMPKRGGDRSRLLLQRETFWIKKLDTLAPRGLNEYCSFNCFLPTR</sequence>
<reference evidence="2" key="2">
    <citation type="submission" date="2021-03" db="UniProtKB">
        <authorList>
            <consortium name="Ensembl"/>
        </authorList>
    </citation>
    <scope>IDENTIFICATION</scope>
</reference>
<dbReference type="InterPro" id="IPR000477">
    <property type="entry name" value="RT_dom"/>
</dbReference>
<feature type="domain" description="GIY-YIG" evidence="1">
    <location>
        <begin position="561"/>
        <end position="663"/>
    </location>
</feature>
<evidence type="ECO:0000259" key="1">
    <source>
        <dbReference type="PROSITE" id="PS50164"/>
    </source>
</evidence>
<dbReference type="Pfam" id="PF26215">
    <property type="entry name" value="HTH_animal"/>
    <property type="match status" value="1"/>
</dbReference>
<dbReference type="Pfam" id="PF00078">
    <property type="entry name" value="RVT_1"/>
    <property type="match status" value="1"/>
</dbReference>
<dbReference type="CDD" id="cd10442">
    <property type="entry name" value="GIY-YIG_PLEs"/>
    <property type="match status" value="1"/>
</dbReference>
<dbReference type="PROSITE" id="PS50164">
    <property type="entry name" value="GIY_YIG"/>
    <property type="match status" value="1"/>
</dbReference>
<organism evidence="2">
    <name type="scientific">Xenopus tropicalis</name>
    <name type="common">Western clawed frog</name>
    <name type="synonym">Silurana tropicalis</name>
    <dbReference type="NCBI Taxonomy" id="8364"/>
    <lineage>
        <taxon>Eukaryota</taxon>
        <taxon>Metazoa</taxon>
        <taxon>Chordata</taxon>
        <taxon>Craniata</taxon>
        <taxon>Vertebrata</taxon>
        <taxon>Euteleostomi</taxon>
        <taxon>Amphibia</taxon>
        <taxon>Batrachia</taxon>
        <taxon>Anura</taxon>
        <taxon>Pipoidea</taxon>
        <taxon>Pipidae</taxon>
        <taxon>Xenopodinae</taxon>
        <taxon>Xenopus</taxon>
        <taxon>Silurana</taxon>
    </lineage>
</organism>
<dbReference type="InterPro" id="IPR035901">
    <property type="entry name" value="GIY-YIG_endonuc_sf"/>
</dbReference>
<dbReference type="InterPro" id="IPR058912">
    <property type="entry name" value="HTH_animal"/>
</dbReference>
<dbReference type="AlphaFoldDB" id="A0A803K9Q2"/>
<dbReference type="InterPro" id="IPR000305">
    <property type="entry name" value="GIY-YIG_endonuc"/>
</dbReference>
<name>A0A803K9Q2_XENTR</name>
<dbReference type="PANTHER" id="PTHR21301:SF14">
    <property type="match status" value="1"/>
</dbReference>
<dbReference type="InParanoid" id="A0A803K9Q2"/>
<dbReference type="Gene3D" id="3.40.1440.10">
    <property type="entry name" value="GIY-YIG endonuclease"/>
    <property type="match status" value="1"/>
</dbReference>
<reference evidence="2" key="1">
    <citation type="journal article" date="2010" name="Science">
        <title>The genome of the Western clawed frog Xenopus tropicalis.</title>
        <authorList>
            <person name="Hellsten U."/>
            <person name="Harland R.M."/>
            <person name="Gilchrist M.J."/>
            <person name="Hendrix D."/>
            <person name="Jurka J."/>
            <person name="Kapitonov V."/>
            <person name="Ovcharenko I."/>
            <person name="Putnam N.H."/>
            <person name="Shu S."/>
            <person name="Taher L."/>
            <person name="Blitz I.L."/>
            <person name="Blumberg B."/>
            <person name="Dichmann D.S."/>
            <person name="Dubchak I."/>
            <person name="Amaya E."/>
            <person name="Detter J.C."/>
            <person name="Fletcher R."/>
            <person name="Gerhard D.S."/>
            <person name="Goodstein D."/>
            <person name="Graves T."/>
            <person name="Grigoriev I.V."/>
            <person name="Grimwood J."/>
            <person name="Kawashima T."/>
            <person name="Lindquist E."/>
            <person name="Lucas S.M."/>
            <person name="Mead P.E."/>
            <person name="Mitros T."/>
            <person name="Ogino H."/>
            <person name="Ohta Y."/>
            <person name="Poliakov A.V."/>
            <person name="Pollet N."/>
            <person name="Robert J."/>
            <person name="Salamov A."/>
            <person name="Sater A.K."/>
            <person name="Schmutz J."/>
            <person name="Terry A."/>
            <person name="Vize P.D."/>
            <person name="Warren W.C."/>
            <person name="Wells D."/>
            <person name="Wills A."/>
            <person name="Wilson R.K."/>
            <person name="Zimmerman L.B."/>
            <person name="Zorn A.M."/>
            <person name="Grainger R."/>
            <person name="Grammer T."/>
            <person name="Khokha M.K."/>
            <person name="Richardson P.M."/>
            <person name="Rokhsar D.S."/>
        </authorList>
    </citation>
    <scope>NUCLEOTIDE SEQUENCE [LARGE SCALE GENOMIC DNA]</scope>
    <source>
        <strain evidence="2">Nigerian</strain>
    </source>
</reference>
<dbReference type="GeneTree" id="ENSGT00840000129931"/>
<protein>
    <recommendedName>
        <fullName evidence="1">GIY-YIG domain-containing protein</fullName>
    </recommendedName>
</protein>
<dbReference type="Ensembl" id="ENSXETT00000116820">
    <property type="protein sequence ID" value="ENSXETP00000117121"/>
    <property type="gene ID" value="ENSXETG00000046908"/>
</dbReference>
<evidence type="ECO:0000313" key="2">
    <source>
        <dbReference type="Ensembl" id="ENSXETP00000117121"/>
    </source>
</evidence>